<dbReference type="InterPro" id="IPR050815">
    <property type="entry name" value="TF_fung"/>
</dbReference>
<dbReference type="Proteomes" id="UP000297299">
    <property type="component" value="Unassembled WGS sequence"/>
</dbReference>
<evidence type="ECO:0000256" key="1">
    <source>
        <dbReference type="ARBA" id="ARBA00004123"/>
    </source>
</evidence>
<evidence type="ECO:0000256" key="4">
    <source>
        <dbReference type="ARBA" id="ARBA00023163"/>
    </source>
</evidence>
<feature type="compositionally biased region" description="Polar residues" evidence="6">
    <location>
        <begin position="335"/>
        <end position="360"/>
    </location>
</feature>
<dbReference type="GO" id="GO:0046872">
    <property type="term" value="F:metal ion binding"/>
    <property type="evidence" value="ECO:0007669"/>
    <property type="project" value="UniProtKB-KW"/>
</dbReference>
<feature type="region of interest" description="Disordered" evidence="6">
    <location>
        <begin position="335"/>
        <end position="415"/>
    </location>
</feature>
<sequence>MDTFTSVIRRCPTGIDWKQHKVLLPVDDESWSQGHSKPSCFLGTSFISRSKNLAETGSKSEKAWFIVINSLAKEAQALASPNPSDRLYTGRLATASGSDASKAERYPWESNSIDGPQEIMTKLRTLENSLQYCVTVLPPSLQDEGQFLDFGERGCNMRTGKSSELRHRHSSIFGIYLTAELTKFMIHKYQVFQPDSQNTLAPHNFQRYQDLGGKIFPHPSMKSALQSRMLDPSVRHYFAASDSVLRIINSSSDTRHYYVNLFLSSTVWLAAAVQLVRFEMTSEPLEKELVASNYEILNMVHNQFILRWNMSATPRDNLVKLANRFRNAVAYSANTPISSRDGNHSQGFPLQQNSTSNPDNTAELPGGSATTKSHCEHQNRTSTPLDPLPRTTHENRGKPEGYWVGNDPPDQLSFNGMPVAIKTLNRPN</sequence>
<dbReference type="OrthoDB" id="3862662at2759"/>
<evidence type="ECO:0000313" key="8">
    <source>
        <dbReference type="Proteomes" id="UP000297299"/>
    </source>
</evidence>
<reference evidence="7 8" key="1">
    <citation type="submission" date="2017-11" db="EMBL/GenBank/DDBJ databases">
        <title>Comparative genomics of Botrytis spp.</title>
        <authorList>
            <person name="Valero-Jimenez C.A."/>
            <person name="Tapia P."/>
            <person name="Veloso J."/>
            <person name="Silva-Moreno E."/>
            <person name="Staats M."/>
            <person name="Valdes J.H."/>
            <person name="Van Kan J.A.L."/>
        </authorList>
    </citation>
    <scope>NUCLEOTIDE SEQUENCE [LARGE SCALE GENOMIC DNA]</scope>
    <source>
        <strain evidence="7 8">MUCL2830</strain>
    </source>
</reference>
<evidence type="ECO:0008006" key="9">
    <source>
        <dbReference type="Google" id="ProtNLM"/>
    </source>
</evidence>
<keyword evidence="8" id="KW-1185">Reference proteome</keyword>
<accession>A0A4Y8D8F3</accession>
<dbReference type="GO" id="GO:0000981">
    <property type="term" value="F:DNA-binding transcription factor activity, RNA polymerase II-specific"/>
    <property type="evidence" value="ECO:0007669"/>
    <property type="project" value="InterPro"/>
</dbReference>
<gene>
    <name evidence="7" type="ORF">BOTCAL_0075g00180</name>
</gene>
<evidence type="ECO:0000256" key="3">
    <source>
        <dbReference type="ARBA" id="ARBA00023015"/>
    </source>
</evidence>
<dbReference type="EMBL" id="PHWZ01000075">
    <property type="protein sequence ID" value="TEY74216.1"/>
    <property type="molecule type" value="Genomic_DNA"/>
</dbReference>
<keyword evidence="4" id="KW-0804">Transcription</keyword>
<keyword evidence="3" id="KW-0805">Transcription regulation</keyword>
<dbReference type="AlphaFoldDB" id="A0A4Y8D8F3"/>
<comment type="caution">
    <text evidence="7">The sequence shown here is derived from an EMBL/GenBank/DDBJ whole genome shotgun (WGS) entry which is preliminary data.</text>
</comment>
<evidence type="ECO:0000256" key="2">
    <source>
        <dbReference type="ARBA" id="ARBA00022723"/>
    </source>
</evidence>
<dbReference type="PANTHER" id="PTHR47338">
    <property type="entry name" value="ZN(II)2CYS6 TRANSCRIPTION FACTOR (EUROFUNG)-RELATED"/>
    <property type="match status" value="1"/>
</dbReference>
<dbReference type="PANTHER" id="PTHR47338:SF10">
    <property type="entry name" value="TRANSCRIPTION FACTOR DOMAIN-CONTAINING PROTEIN-RELATED"/>
    <property type="match status" value="1"/>
</dbReference>
<dbReference type="GO" id="GO:0005634">
    <property type="term" value="C:nucleus"/>
    <property type="evidence" value="ECO:0007669"/>
    <property type="project" value="UniProtKB-SubCell"/>
</dbReference>
<evidence type="ECO:0000313" key="7">
    <source>
        <dbReference type="EMBL" id="TEY74216.1"/>
    </source>
</evidence>
<proteinExistence type="predicted"/>
<name>A0A4Y8D8F3_9HELO</name>
<dbReference type="STRING" id="38488.A0A4Y8D8F3"/>
<evidence type="ECO:0000256" key="6">
    <source>
        <dbReference type="SAM" id="MobiDB-lite"/>
    </source>
</evidence>
<comment type="subcellular location">
    <subcellularLocation>
        <location evidence="1">Nucleus</location>
    </subcellularLocation>
</comment>
<keyword evidence="2" id="KW-0479">Metal-binding</keyword>
<keyword evidence="5" id="KW-0539">Nucleus</keyword>
<protein>
    <recommendedName>
        <fullName evidence="9">Transcription factor domain-containing protein</fullName>
    </recommendedName>
</protein>
<organism evidence="7 8">
    <name type="scientific">Botryotinia calthae</name>
    <dbReference type="NCBI Taxonomy" id="38488"/>
    <lineage>
        <taxon>Eukaryota</taxon>
        <taxon>Fungi</taxon>
        <taxon>Dikarya</taxon>
        <taxon>Ascomycota</taxon>
        <taxon>Pezizomycotina</taxon>
        <taxon>Leotiomycetes</taxon>
        <taxon>Helotiales</taxon>
        <taxon>Sclerotiniaceae</taxon>
        <taxon>Botryotinia</taxon>
    </lineage>
</organism>
<evidence type="ECO:0000256" key="5">
    <source>
        <dbReference type="ARBA" id="ARBA00023242"/>
    </source>
</evidence>